<dbReference type="OrthoDB" id="7476630at2"/>
<feature type="domain" description="DUF6456" evidence="1">
    <location>
        <begin position="108"/>
        <end position="243"/>
    </location>
</feature>
<comment type="caution">
    <text evidence="2">The sequence shown here is derived from an EMBL/GenBank/DDBJ whole genome shotgun (WGS) entry which is preliminary data.</text>
</comment>
<reference evidence="2 3" key="1">
    <citation type="submission" date="2019-08" db="EMBL/GenBank/DDBJ databases">
        <authorList>
            <person name="Seo Y.L."/>
        </authorList>
    </citation>
    <scope>NUCLEOTIDE SEQUENCE [LARGE SCALE GENOMIC DNA]</scope>
    <source>
        <strain evidence="2 3">MaA-C15</strain>
    </source>
</reference>
<accession>A0A5D4H0C1</accession>
<proteinExistence type="predicted"/>
<evidence type="ECO:0000313" key="3">
    <source>
        <dbReference type="Proteomes" id="UP000323258"/>
    </source>
</evidence>
<dbReference type="EMBL" id="VSZS01000056">
    <property type="protein sequence ID" value="TYR34316.1"/>
    <property type="molecule type" value="Genomic_DNA"/>
</dbReference>
<dbReference type="Proteomes" id="UP000323258">
    <property type="component" value="Unassembled WGS sequence"/>
</dbReference>
<name>A0A5D4H0C1_9HYPH</name>
<sequence>MDKAANERALLRVIRFLAKGDATLRDAAAAGRLLLNAGERGVVGVAENVLVDAARRGLIEMAAGAVSLTTLGRNAMKRAEVAAEPYRAQHQVLEEAVIATPARTDEVTIDHAESPLGLLWRRRTRAGARFLEAREFRAGERLRSDYTRGRLMPRMGINWGGVGGGRRLGDANGVAEFTDAALAARLRVEKAVQAVGPELSGVLIDVCCFLKGLEQVEIERQWPARSAKVVLKSGLGALARHYEPASSGGGNRDRPVLHWGTEDYRPMLR</sequence>
<evidence type="ECO:0000313" key="2">
    <source>
        <dbReference type="EMBL" id="TYR34316.1"/>
    </source>
</evidence>
<dbReference type="RefSeq" id="WP_148913655.1">
    <property type="nucleotide sequence ID" value="NZ_VSZS01000056.1"/>
</dbReference>
<gene>
    <name evidence="2" type="ORF">FY036_05250</name>
</gene>
<protein>
    <recommendedName>
        <fullName evidence="1">DUF6456 domain-containing protein</fullName>
    </recommendedName>
</protein>
<dbReference type="InterPro" id="IPR045599">
    <property type="entry name" value="DUF6456"/>
</dbReference>
<keyword evidence="3" id="KW-1185">Reference proteome</keyword>
<organism evidence="2 3">
    <name type="scientific">Neoaquamicrobium microcysteis</name>
    <dbReference type="NCBI Taxonomy" id="2682781"/>
    <lineage>
        <taxon>Bacteria</taxon>
        <taxon>Pseudomonadati</taxon>
        <taxon>Pseudomonadota</taxon>
        <taxon>Alphaproteobacteria</taxon>
        <taxon>Hyphomicrobiales</taxon>
        <taxon>Phyllobacteriaceae</taxon>
        <taxon>Neoaquamicrobium</taxon>
    </lineage>
</organism>
<evidence type="ECO:0000259" key="1">
    <source>
        <dbReference type="Pfam" id="PF20057"/>
    </source>
</evidence>
<dbReference type="AlphaFoldDB" id="A0A5D4H0C1"/>
<reference evidence="2 3" key="2">
    <citation type="submission" date="2019-09" db="EMBL/GenBank/DDBJ databases">
        <title>Mesorhizobium sp. MaA-C15 isolated from Microcystis aeruginosa.</title>
        <authorList>
            <person name="Jeong S.E."/>
            <person name="Jin H.M."/>
            <person name="Jeon C.O."/>
        </authorList>
    </citation>
    <scope>NUCLEOTIDE SEQUENCE [LARGE SCALE GENOMIC DNA]</scope>
    <source>
        <strain evidence="2 3">MaA-C15</strain>
    </source>
</reference>
<dbReference type="Pfam" id="PF20057">
    <property type="entry name" value="DUF6456"/>
    <property type="match status" value="1"/>
</dbReference>